<dbReference type="SMART" id="SM00345">
    <property type="entry name" value="HTH_GNTR"/>
    <property type="match status" value="1"/>
</dbReference>
<dbReference type="Pfam" id="PF07729">
    <property type="entry name" value="FCD"/>
    <property type="match status" value="1"/>
</dbReference>
<dbReference type="PROSITE" id="PS50949">
    <property type="entry name" value="HTH_GNTR"/>
    <property type="match status" value="1"/>
</dbReference>
<reference evidence="5" key="2">
    <citation type="submission" date="2020-09" db="EMBL/GenBank/DDBJ databases">
        <authorList>
            <person name="Sun Q."/>
            <person name="Ohkuma M."/>
        </authorList>
    </citation>
    <scope>NUCLEOTIDE SEQUENCE</scope>
    <source>
        <strain evidence="5">JCM 3051</strain>
    </source>
</reference>
<protein>
    <submittedName>
        <fullName evidence="5">Transcriptional regulator</fullName>
    </submittedName>
</protein>
<evidence type="ECO:0000259" key="4">
    <source>
        <dbReference type="PROSITE" id="PS50949"/>
    </source>
</evidence>
<keyword evidence="6" id="KW-1185">Reference proteome</keyword>
<evidence type="ECO:0000256" key="3">
    <source>
        <dbReference type="ARBA" id="ARBA00023163"/>
    </source>
</evidence>
<comment type="caution">
    <text evidence="5">The sequence shown here is derived from an EMBL/GenBank/DDBJ whole genome shotgun (WGS) entry which is preliminary data.</text>
</comment>
<keyword evidence="3" id="KW-0804">Transcription</keyword>
<keyword evidence="2" id="KW-0238">DNA-binding</keyword>
<dbReference type="SMART" id="SM00895">
    <property type="entry name" value="FCD"/>
    <property type="match status" value="1"/>
</dbReference>
<organism evidence="5 6">
    <name type="scientific">Promicromonospora citrea</name>
    <dbReference type="NCBI Taxonomy" id="43677"/>
    <lineage>
        <taxon>Bacteria</taxon>
        <taxon>Bacillati</taxon>
        <taxon>Actinomycetota</taxon>
        <taxon>Actinomycetes</taxon>
        <taxon>Micrococcales</taxon>
        <taxon>Promicromonosporaceae</taxon>
        <taxon>Promicromonospora</taxon>
    </lineage>
</organism>
<dbReference type="InterPro" id="IPR011711">
    <property type="entry name" value="GntR_C"/>
</dbReference>
<dbReference type="SUPFAM" id="SSF48008">
    <property type="entry name" value="GntR ligand-binding domain-like"/>
    <property type="match status" value="1"/>
</dbReference>
<dbReference type="InterPro" id="IPR008920">
    <property type="entry name" value="TF_FadR/GntR_C"/>
</dbReference>
<dbReference type="AlphaFoldDB" id="A0A8H9GI37"/>
<dbReference type="Proteomes" id="UP000655589">
    <property type="component" value="Unassembled WGS sequence"/>
</dbReference>
<gene>
    <name evidence="5" type="ORF">GCM10010102_27010</name>
</gene>
<name>A0A8H9GI37_9MICO</name>
<sequence length="235" mass="25792">MARWYTKCLSAPEVWEDGCMPTSTPLPDDGFAPESVRVAGVVREQIVDGTRPPGSRLVERDLAAELGVSRIPVRDALRTLVAEGLVTPRPRSWAVVREFTDADVEQLQEVREATDPLHFRLAALRRTPDQLADLTTAWEREADAARRGDAPAARRAAADFHEAAVRAAGNPVLAELHAVTASRVRWLLAQHADLVAVADEHRALLEAVRDGDAEGAARLAREHLRTSRAEAARRE</sequence>
<dbReference type="PRINTS" id="PR00035">
    <property type="entry name" value="HTHGNTR"/>
</dbReference>
<dbReference type="SUPFAM" id="SSF46785">
    <property type="entry name" value="Winged helix' DNA-binding domain"/>
    <property type="match status" value="1"/>
</dbReference>
<keyword evidence="1" id="KW-0805">Transcription regulation</keyword>
<dbReference type="Gene3D" id="1.20.120.530">
    <property type="entry name" value="GntR ligand-binding domain-like"/>
    <property type="match status" value="1"/>
</dbReference>
<feature type="domain" description="HTH gntR-type" evidence="4">
    <location>
        <begin position="32"/>
        <end position="99"/>
    </location>
</feature>
<dbReference type="PANTHER" id="PTHR43537:SF45">
    <property type="entry name" value="GNTR FAMILY REGULATORY PROTEIN"/>
    <property type="match status" value="1"/>
</dbReference>
<reference evidence="5" key="1">
    <citation type="journal article" date="2014" name="Int. J. Syst. Evol. Microbiol.">
        <title>Complete genome sequence of Corynebacterium casei LMG S-19264T (=DSM 44701T), isolated from a smear-ripened cheese.</title>
        <authorList>
            <consortium name="US DOE Joint Genome Institute (JGI-PGF)"/>
            <person name="Walter F."/>
            <person name="Albersmeier A."/>
            <person name="Kalinowski J."/>
            <person name="Ruckert C."/>
        </authorList>
    </citation>
    <scope>NUCLEOTIDE SEQUENCE</scope>
    <source>
        <strain evidence="5">JCM 3051</strain>
    </source>
</reference>
<dbReference type="CDD" id="cd07377">
    <property type="entry name" value="WHTH_GntR"/>
    <property type="match status" value="1"/>
</dbReference>
<evidence type="ECO:0000256" key="2">
    <source>
        <dbReference type="ARBA" id="ARBA00023125"/>
    </source>
</evidence>
<dbReference type="GO" id="GO:0003677">
    <property type="term" value="F:DNA binding"/>
    <property type="evidence" value="ECO:0007669"/>
    <property type="project" value="UniProtKB-KW"/>
</dbReference>
<evidence type="ECO:0000313" key="6">
    <source>
        <dbReference type="Proteomes" id="UP000655589"/>
    </source>
</evidence>
<dbReference type="Pfam" id="PF00392">
    <property type="entry name" value="GntR"/>
    <property type="match status" value="1"/>
</dbReference>
<proteinExistence type="predicted"/>
<dbReference type="GO" id="GO:0003700">
    <property type="term" value="F:DNA-binding transcription factor activity"/>
    <property type="evidence" value="ECO:0007669"/>
    <property type="project" value="InterPro"/>
</dbReference>
<dbReference type="PANTHER" id="PTHR43537">
    <property type="entry name" value="TRANSCRIPTIONAL REGULATOR, GNTR FAMILY"/>
    <property type="match status" value="1"/>
</dbReference>
<evidence type="ECO:0000313" key="5">
    <source>
        <dbReference type="EMBL" id="GGM30096.1"/>
    </source>
</evidence>
<dbReference type="InterPro" id="IPR036388">
    <property type="entry name" value="WH-like_DNA-bd_sf"/>
</dbReference>
<dbReference type="EMBL" id="BMPT01000010">
    <property type="protein sequence ID" value="GGM30096.1"/>
    <property type="molecule type" value="Genomic_DNA"/>
</dbReference>
<accession>A0A8H9GI37</accession>
<dbReference type="Gene3D" id="1.10.10.10">
    <property type="entry name" value="Winged helix-like DNA-binding domain superfamily/Winged helix DNA-binding domain"/>
    <property type="match status" value="1"/>
</dbReference>
<dbReference type="InterPro" id="IPR000524">
    <property type="entry name" value="Tscrpt_reg_HTH_GntR"/>
</dbReference>
<dbReference type="InterPro" id="IPR036390">
    <property type="entry name" value="WH_DNA-bd_sf"/>
</dbReference>
<evidence type="ECO:0000256" key="1">
    <source>
        <dbReference type="ARBA" id="ARBA00023015"/>
    </source>
</evidence>